<keyword evidence="1" id="KW-0001">2Fe-2S</keyword>
<organism evidence="6">
    <name type="scientific">uncultured Thermoleophilia bacterium</name>
    <dbReference type="NCBI Taxonomy" id="1497501"/>
    <lineage>
        <taxon>Bacteria</taxon>
        <taxon>Bacillati</taxon>
        <taxon>Actinomycetota</taxon>
        <taxon>Thermoleophilia</taxon>
        <taxon>environmental samples</taxon>
    </lineage>
</organism>
<evidence type="ECO:0000256" key="1">
    <source>
        <dbReference type="ARBA" id="ARBA00022714"/>
    </source>
</evidence>
<dbReference type="PANTHER" id="PTHR21496:SF23">
    <property type="entry name" value="3-PHENYLPROPIONATE_CINNAMIC ACID DIOXYGENASE FERREDOXIN SUBUNIT"/>
    <property type="match status" value="1"/>
</dbReference>
<dbReference type="GO" id="GO:0051537">
    <property type="term" value="F:2 iron, 2 sulfur cluster binding"/>
    <property type="evidence" value="ECO:0007669"/>
    <property type="project" value="UniProtKB-KW"/>
</dbReference>
<sequence length="130" mass="14221">MSTIGSDRELRLAASALPPAGEIRMVELGRHRIGLFRVGDEVHALADRCPHRGAPLCSAGDVVTGIERRPDGRLELGPAGALVRCPWHKWDFDIASGECVVEPRLRVRRYPVRHDGDDVVVSLDGGLDRP</sequence>
<gene>
    <name evidence="6" type="ORF">AVDCRST_MAG79-1397</name>
</gene>
<accession>A0A6J4TZ00</accession>
<dbReference type="PANTHER" id="PTHR21496">
    <property type="entry name" value="FERREDOXIN-RELATED"/>
    <property type="match status" value="1"/>
</dbReference>
<evidence type="ECO:0000313" key="6">
    <source>
        <dbReference type="EMBL" id="CAA9536264.1"/>
    </source>
</evidence>
<keyword evidence="2" id="KW-0479">Metal-binding</keyword>
<dbReference type="Gene3D" id="2.102.10.10">
    <property type="entry name" value="Rieske [2Fe-2S] iron-sulphur domain"/>
    <property type="match status" value="1"/>
</dbReference>
<protein>
    <recommendedName>
        <fullName evidence="5">Rieske domain-containing protein</fullName>
    </recommendedName>
</protein>
<feature type="domain" description="Rieske" evidence="5">
    <location>
        <begin position="10"/>
        <end position="121"/>
    </location>
</feature>
<reference evidence="6" key="1">
    <citation type="submission" date="2020-02" db="EMBL/GenBank/DDBJ databases">
        <authorList>
            <person name="Meier V. D."/>
        </authorList>
    </citation>
    <scope>NUCLEOTIDE SEQUENCE</scope>
    <source>
        <strain evidence="6">AVDCRST_MAG79</strain>
    </source>
</reference>
<dbReference type="AlphaFoldDB" id="A0A6J4TZ00"/>
<dbReference type="GO" id="GO:0046872">
    <property type="term" value="F:metal ion binding"/>
    <property type="evidence" value="ECO:0007669"/>
    <property type="project" value="UniProtKB-KW"/>
</dbReference>
<evidence type="ECO:0000256" key="2">
    <source>
        <dbReference type="ARBA" id="ARBA00022723"/>
    </source>
</evidence>
<dbReference type="PROSITE" id="PS51296">
    <property type="entry name" value="RIESKE"/>
    <property type="match status" value="1"/>
</dbReference>
<dbReference type="GO" id="GO:0016705">
    <property type="term" value="F:oxidoreductase activity, acting on paired donors, with incorporation or reduction of molecular oxygen"/>
    <property type="evidence" value="ECO:0007669"/>
    <property type="project" value="UniProtKB-ARBA"/>
</dbReference>
<dbReference type="InterPro" id="IPR036922">
    <property type="entry name" value="Rieske_2Fe-2S_sf"/>
</dbReference>
<dbReference type="GO" id="GO:0004497">
    <property type="term" value="F:monooxygenase activity"/>
    <property type="evidence" value="ECO:0007669"/>
    <property type="project" value="UniProtKB-ARBA"/>
</dbReference>
<keyword evidence="4" id="KW-0411">Iron-sulfur</keyword>
<name>A0A6J4TZ00_9ACTN</name>
<dbReference type="Pfam" id="PF00355">
    <property type="entry name" value="Rieske"/>
    <property type="match status" value="1"/>
</dbReference>
<dbReference type="SUPFAM" id="SSF50022">
    <property type="entry name" value="ISP domain"/>
    <property type="match status" value="1"/>
</dbReference>
<dbReference type="InterPro" id="IPR017941">
    <property type="entry name" value="Rieske_2Fe-2S"/>
</dbReference>
<evidence type="ECO:0000259" key="5">
    <source>
        <dbReference type="PROSITE" id="PS51296"/>
    </source>
</evidence>
<evidence type="ECO:0000256" key="4">
    <source>
        <dbReference type="ARBA" id="ARBA00023014"/>
    </source>
</evidence>
<dbReference type="EMBL" id="CADCWC010000218">
    <property type="protein sequence ID" value="CAA9536264.1"/>
    <property type="molecule type" value="Genomic_DNA"/>
</dbReference>
<keyword evidence="3" id="KW-0408">Iron</keyword>
<evidence type="ECO:0000256" key="3">
    <source>
        <dbReference type="ARBA" id="ARBA00023004"/>
    </source>
</evidence>
<proteinExistence type="predicted"/>